<evidence type="ECO:0000256" key="1">
    <source>
        <dbReference type="SAM" id="MobiDB-lite"/>
    </source>
</evidence>
<keyword evidence="2" id="KW-0812">Transmembrane</keyword>
<evidence type="ECO:0000256" key="2">
    <source>
        <dbReference type="SAM" id="Phobius"/>
    </source>
</evidence>
<dbReference type="VEuPathDB" id="TriTrypDB:BSAL_05170"/>
<dbReference type="EMBL" id="CYKH01000770">
    <property type="protein sequence ID" value="CUG36612.1"/>
    <property type="molecule type" value="Genomic_DNA"/>
</dbReference>
<keyword evidence="4" id="KW-1185">Reference proteome</keyword>
<dbReference type="OrthoDB" id="247964at2759"/>
<reference evidence="4" key="1">
    <citation type="submission" date="2015-09" db="EMBL/GenBank/DDBJ databases">
        <authorList>
            <consortium name="Pathogen Informatics"/>
        </authorList>
    </citation>
    <scope>NUCLEOTIDE SEQUENCE [LARGE SCALE GENOMIC DNA]</scope>
    <source>
        <strain evidence="4">Lake Konstanz</strain>
    </source>
</reference>
<feature type="transmembrane region" description="Helical" evidence="2">
    <location>
        <begin position="369"/>
        <end position="386"/>
    </location>
</feature>
<evidence type="ECO:0000313" key="3">
    <source>
        <dbReference type="EMBL" id="CUG36612.1"/>
    </source>
</evidence>
<gene>
    <name evidence="3" type="ORF">BSAL_05170</name>
</gene>
<feature type="transmembrane region" description="Helical" evidence="2">
    <location>
        <begin position="325"/>
        <end position="349"/>
    </location>
</feature>
<dbReference type="AlphaFoldDB" id="A0A0S4J3G7"/>
<proteinExistence type="predicted"/>
<keyword evidence="2" id="KW-1133">Transmembrane helix</keyword>
<organism evidence="3 4">
    <name type="scientific">Bodo saltans</name>
    <name type="common">Flagellated protozoan</name>
    <dbReference type="NCBI Taxonomy" id="75058"/>
    <lineage>
        <taxon>Eukaryota</taxon>
        <taxon>Discoba</taxon>
        <taxon>Euglenozoa</taxon>
        <taxon>Kinetoplastea</taxon>
        <taxon>Metakinetoplastina</taxon>
        <taxon>Eubodonida</taxon>
        <taxon>Bodonidae</taxon>
        <taxon>Bodo</taxon>
    </lineage>
</organism>
<feature type="transmembrane region" description="Helical" evidence="2">
    <location>
        <begin position="406"/>
        <end position="426"/>
    </location>
</feature>
<feature type="region of interest" description="Disordered" evidence="1">
    <location>
        <begin position="193"/>
        <end position="217"/>
    </location>
</feature>
<feature type="compositionally biased region" description="Low complexity" evidence="1">
    <location>
        <begin position="543"/>
        <end position="566"/>
    </location>
</feature>
<feature type="region of interest" description="Disordered" evidence="1">
    <location>
        <begin position="543"/>
        <end position="577"/>
    </location>
</feature>
<feature type="region of interest" description="Disordered" evidence="1">
    <location>
        <begin position="1"/>
        <end position="41"/>
    </location>
</feature>
<keyword evidence="2" id="KW-0472">Membrane</keyword>
<dbReference type="Proteomes" id="UP000051952">
    <property type="component" value="Unassembled WGS sequence"/>
</dbReference>
<feature type="compositionally biased region" description="Low complexity" evidence="1">
    <location>
        <begin position="1"/>
        <end position="39"/>
    </location>
</feature>
<accession>A0A0S4J3G7</accession>
<name>A0A0S4J3G7_BODSA</name>
<protein>
    <submittedName>
        <fullName evidence="3">Membrane-associated protein, putative</fullName>
    </submittedName>
</protein>
<sequence>MSNQLPVSTACTAATAAEAPTVSTTPASAPSITPDAPSPRVDVHEPSLPLRVMTSSTDVAPPSAAAAAQVEVLPHTVEGASSARTNNTSTLVVNTDADRPNQQQHPPSAIVVTSPLLWTPSTMRVESSNPFNPQAQGQLQRFHQRLRGLESSVELPFGVADGSACFPDRNLLYLPEGVEPTPSYFVQPKKTWSGVGAESPLSLAPHDRKKKRSSSAPYQPLKEICSDLPQLLEGRAMEQYRFFTRRPTPMRIPIYDQACLKYLFTDSFDDKVDPAEWVTALSFVISILVNAGSAISNLVEAANGVGSEDPNNPLDQQWIIELSKVVFAVEFAVIFGMLIGLVVTIVHAACHKNVGTDLATDVVALGQRIAGFSSIKVVGWVSPAFASRLIMPHVKAATNWRKRIRVVLYILAYLGGCALATATVTLKVTQIAFTGTTPIGDWTSAQWLSLIGFVMNLAKVDDSYFTETKVLLCAVHEHFCSPGEPTDEFPSSETLFSRALRYLNIPREAYYEYFEVVFDYHSALPEPKRPAVATANATCAASSPNNTADAQNIATVPGSPTATTASPSPPKRNKRNPGRAVASIFTARAPSDTASLWAQFLRFMNFFTFILKIDNNLLRKFLQMSSSPLLFYEQGRKSFQQAYEENDIVGMNLALWRSDPEDRNTVQWSLRHEQCFNIVFRCDEGIRVLRPDELHDVVVAGHERTAAMEASGSTRLPLSSMEMIHLLASGRHIVAASTKKTDGQHSTPFFFFFPPRHNHQCYCKRHPPH</sequence>
<evidence type="ECO:0000313" key="4">
    <source>
        <dbReference type="Proteomes" id="UP000051952"/>
    </source>
</evidence>